<evidence type="ECO:0000256" key="1">
    <source>
        <dbReference type="SAM" id="MobiDB-lite"/>
    </source>
</evidence>
<feature type="transmembrane region" description="Helical" evidence="2">
    <location>
        <begin position="236"/>
        <end position="256"/>
    </location>
</feature>
<reference evidence="4 5" key="1">
    <citation type="submission" date="2017-02" db="EMBL/GenBank/DDBJ databases">
        <title>Genomes of Trichoderma spp. with biocontrol activity.</title>
        <authorList>
            <person name="Gardiner D."/>
            <person name="Kazan K."/>
            <person name="Vos C."/>
            <person name="Harvey P."/>
        </authorList>
    </citation>
    <scope>NUCLEOTIDE SEQUENCE [LARGE SCALE GENOMIC DNA]</scope>
    <source>
        <strain evidence="4 5">Tr1</strain>
    </source>
</reference>
<feature type="compositionally biased region" description="Polar residues" evidence="1">
    <location>
        <begin position="1"/>
        <end position="11"/>
    </location>
</feature>
<proteinExistence type="predicted"/>
<keyword evidence="2" id="KW-0472">Membrane</keyword>
<evidence type="ECO:0000313" key="4">
    <source>
        <dbReference type="EMBL" id="PNP44178.1"/>
    </source>
</evidence>
<dbReference type="Proteomes" id="UP000236290">
    <property type="component" value="Unassembled WGS sequence"/>
</dbReference>
<evidence type="ECO:0000256" key="2">
    <source>
        <dbReference type="SAM" id="Phobius"/>
    </source>
</evidence>
<dbReference type="SMART" id="SM00256">
    <property type="entry name" value="FBOX"/>
    <property type="match status" value="1"/>
</dbReference>
<comment type="caution">
    <text evidence="4">The sequence shown here is derived from an EMBL/GenBank/DDBJ whole genome shotgun (WGS) entry which is preliminary data.</text>
</comment>
<feature type="domain" description="F-box" evidence="3">
    <location>
        <begin position="63"/>
        <end position="112"/>
    </location>
</feature>
<dbReference type="PROSITE" id="PS50181">
    <property type="entry name" value="FBOX"/>
    <property type="match status" value="1"/>
</dbReference>
<dbReference type="EMBL" id="MTYI01000328">
    <property type="protein sequence ID" value="PNP44178.1"/>
    <property type="molecule type" value="Genomic_DNA"/>
</dbReference>
<feature type="region of interest" description="Disordered" evidence="1">
    <location>
        <begin position="1"/>
        <end position="23"/>
    </location>
</feature>
<evidence type="ECO:0000313" key="5">
    <source>
        <dbReference type="Proteomes" id="UP000236290"/>
    </source>
</evidence>
<dbReference type="Gene3D" id="1.20.1280.50">
    <property type="match status" value="1"/>
</dbReference>
<dbReference type="InterPro" id="IPR001810">
    <property type="entry name" value="F-box_dom"/>
</dbReference>
<dbReference type="Pfam" id="PF12937">
    <property type="entry name" value="F-box-like"/>
    <property type="match status" value="1"/>
</dbReference>
<keyword evidence="2" id="KW-0812">Transmembrane</keyword>
<accession>A0A2K0TF80</accession>
<feature type="transmembrane region" description="Helical" evidence="2">
    <location>
        <begin position="209"/>
        <end position="230"/>
    </location>
</feature>
<dbReference type="SUPFAM" id="SSF81383">
    <property type="entry name" value="F-box domain"/>
    <property type="match status" value="1"/>
</dbReference>
<dbReference type="InterPro" id="IPR036047">
    <property type="entry name" value="F-box-like_dom_sf"/>
</dbReference>
<evidence type="ECO:0000259" key="3">
    <source>
        <dbReference type="PROSITE" id="PS50181"/>
    </source>
</evidence>
<protein>
    <recommendedName>
        <fullName evidence="3">F-box domain-containing protein</fullName>
    </recommendedName>
</protein>
<dbReference type="OrthoDB" id="4759647at2759"/>
<keyword evidence="2" id="KW-1133">Transmembrane helix</keyword>
<name>A0A2K0TF80_TRIHA</name>
<sequence>METNQKQSLRQKVSERLSGSSRSRSTVKSSIFRDKDLVEIALKPLSLQRSRNSRGFVPRQTVFSCFLQLPPELQFKILGYLDYGETQRLRQTCRLFRDSINNEVMVSLFPRIFDTMLRTCYICLKQTRESQIVLGNAAHARFPMTSKCFKCMARRSCFRVGKIYTLGNSEVVYVCRWCGIPVTAEMGWNQPEYHIPCYQMYEMAIALHYTVGVVQWAVMLCGSGLCWHYIKRQRIATVPIIIAFFMAFWTSILNLVRGYAMRTYHWSMLTELIILALWIPPMYEVVDKSIVNRSTSDLQVSRSATYATLAFISLNM</sequence>
<organism evidence="4 5">
    <name type="scientific">Trichoderma harzianum</name>
    <name type="common">Hypocrea lixii</name>
    <dbReference type="NCBI Taxonomy" id="5544"/>
    <lineage>
        <taxon>Eukaryota</taxon>
        <taxon>Fungi</taxon>
        <taxon>Dikarya</taxon>
        <taxon>Ascomycota</taxon>
        <taxon>Pezizomycotina</taxon>
        <taxon>Sordariomycetes</taxon>
        <taxon>Hypocreomycetidae</taxon>
        <taxon>Hypocreales</taxon>
        <taxon>Hypocreaceae</taxon>
        <taxon>Trichoderma</taxon>
    </lineage>
</organism>
<dbReference type="AlphaFoldDB" id="A0A2K0TF80"/>
<gene>
    <name evidence="4" type="ORF">THARTR1_11069</name>
</gene>